<keyword evidence="2" id="KW-1185">Reference proteome</keyword>
<accession>A0ABR3BCD0</accession>
<sequence length="155" mass="17957">MVSITHKEAPAYIRSIRKESLKTLIYVVFYKCCGTVISFTRPLQSDIPVRSAISTRNLGSEEYVIARVRLVRIIGEAGFLKNHQQLLFQCSSDRQAHVALFPSGPDCTWRHSVLFDGAGIMSWTYTILLVRVTLRQMNICARNIFRWQRRQRIMH</sequence>
<comment type="caution">
    <text evidence="1">The sequence shown here is derived from an EMBL/GenBank/DDBJ whole genome shotgun (WGS) entry which is preliminary data.</text>
</comment>
<protein>
    <submittedName>
        <fullName evidence="1">Uncharacterized protein</fullName>
    </submittedName>
</protein>
<evidence type="ECO:0000313" key="2">
    <source>
        <dbReference type="Proteomes" id="UP001448207"/>
    </source>
</evidence>
<evidence type="ECO:0000313" key="1">
    <source>
        <dbReference type="EMBL" id="KAL0096366.1"/>
    </source>
</evidence>
<dbReference type="EMBL" id="JBCLYO010000001">
    <property type="protein sequence ID" value="KAL0096366.1"/>
    <property type="molecule type" value="Genomic_DNA"/>
</dbReference>
<organism evidence="1 2">
    <name type="scientific">Phycomyces blakesleeanus</name>
    <dbReference type="NCBI Taxonomy" id="4837"/>
    <lineage>
        <taxon>Eukaryota</taxon>
        <taxon>Fungi</taxon>
        <taxon>Fungi incertae sedis</taxon>
        <taxon>Mucoromycota</taxon>
        <taxon>Mucoromycotina</taxon>
        <taxon>Mucoromycetes</taxon>
        <taxon>Mucorales</taxon>
        <taxon>Phycomycetaceae</taxon>
        <taxon>Phycomyces</taxon>
    </lineage>
</organism>
<name>A0ABR3BCD0_PHYBL</name>
<dbReference type="Proteomes" id="UP001448207">
    <property type="component" value="Unassembled WGS sequence"/>
</dbReference>
<gene>
    <name evidence="1" type="ORF">J3Q64DRAFT_1816852</name>
</gene>
<proteinExistence type="predicted"/>
<reference evidence="1 2" key="1">
    <citation type="submission" date="2024-04" db="EMBL/GenBank/DDBJ databases">
        <title>Symmetric and asymmetric DNA N6-adenine methylation regulates different biological responses in Mucorales.</title>
        <authorList>
            <consortium name="Lawrence Berkeley National Laboratory"/>
            <person name="Lax C."/>
            <person name="Mondo S.J."/>
            <person name="Osorio-Concepcion M."/>
            <person name="Muszewska A."/>
            <person name="Corrochano-Luque M."/>
            <person name="Gutierrez G."/>
            <person name="Riley R."/>
            <person name="Lipzen A."/>
            <person name="Guo J."/>
            <person name="Hundley H."/>
            <person name="Amirebrahimi M."/>
            <person name="Ng V."/>
            <person name="Lorenzo-Gutierrez D."/>
            <person name="Binder U."/>
            <person name="Yang J."/>
            <person name="Song Y."/>
            <person name="Canovas D."/>
            <person name="Navarro E."/>
            <person name="Freitag M."/>
            <person name="Gabaldon T."/>
            <person name="Grigoriev I.V."/>
            <person name="Corrochano L.M."/>
            <person name="Nicolas F.E."/>
            <person name="Garre V."/>
        </authorList>
    </citation>
    <scope>NUCLEOTIDE SEQUENCE [LARGE SCALE GENOMIC DNA]</scope>
    <source>
        <strain evidence="1 2">L51</strain>
    </source>
</reference>